<dbReference type="STRING" id="283909.R7V782"/>
<keyword evidence="4" id="KW-1185">Reference proteome</keyword>
<dbReference type="InterPro" id="IPR057191">
    <property type="entry name" value="DUF7869"/>
</dbReference>
<dbReference type="OrthoDB" id="10033306at2759"/>
<reference evidence="3" key="3">
    <citation type="submission" date="2015-06" db="UniProtKB">
        <authorList>
            <consortium name="EnsemblMetazoa"/>
        </authorList>
    </citation>
    <scope>IDENTIFICATION</scope>
</reference>
<name>R7V782_CAPTE</name>
<proteinExistence type="predicted"/>
<dbReference type="AlphaFoldDB" id="R7V782"/>
<dbReference type="PANTHER" id="PTHR34415:SF1">
    <property type="entry name" value="INTEGRASE CATALYTIC DOMAIN-CONTAINING PROTEIN"/>
    <property type="match status" value="1"/>
</dbReference>
<dbReference type="PANTHER" id="PTHR34415">
    <property type="entry name" value="INTEGRASE CATALYTIC DOMAIN-CONTAINING PROTEIN"/>
    <property type="match status" value="1"/>
</dbReference>
<organism evidence="2">
    <name type="scientific">Capitella teleta</name>
    <name type="common">Polychaete worm</name>
    <dbReference type="NCBI Taxonomy" id="283909"/>
    <lineage>
        <taxon>Eukaryota</taxon>
        <taxon>Metazoa</taxon>
        <taxon>Spiralia</taxon>
        <taxon>Lophotrochozoa</taxon>
        <taxon>Annelida</taxon>
        <taxon>Polychaeta</taxon>
        <taxon>Sedentaria</taxon>
        <taxon>Scolecida</taxon>
        <taxon>Capitellidae</taxon>
        <taxon>Capitella</taxon>
    </lineage>
</organism>
<evidence type="ECO:0000313" key="4">
    <source>
        <dbReference type="Proteomes" id="UP000014760"/>
    </source>
</evidence>
<feature type="domain" description="DUF7869" evidence="1">
    <location>
        <begin position="210"/>
        <end position="386"/>
    </location>
</feature>
<dbReference type="HOGENOM" id="CLU_025415_0_1_1"/>
<evidence type="ECO:0000313" key="2">
    <source>
        <dbReference type="EMBL" id="ELU12226.1"/>
    </source>
</evidence>
<dbReference type="EMBL" id="AMQN01019695">
    <property type="status" value="NOT_ANNOTATED_CDS"/>
    <property type="molecule type" value="Genomic_DNA"/>
</dbReference>
<sequence>MQLLNTSGRQKTALVLEDVRHIVTFITNFADQHGLVLPGRVAGFPRDAVKVLPTSFTKKEVWQQYDTTSSPEGIKKVKYRTFVRLWRQLLPFIAICKPASDLCWQCQQNYRAITHKANSEDTEKLEAIKQQEEHLKTASQERALYQEQISSARAIFDLSLKNTVLPQPPNSFASSQHYSFDFAQQVMYPSNPLQPGPIYFMVPKRCGLFGVHSEGANRQHNYMIDEAVSVGKGTNTVISLLHHYLDHYSYGEQHLHLHADNCSGQNKNNTMLQYLMWRIHTGRNSSVSLHFMIAGHTKFAVDWGFGLLKRKFRKTKVDCLADLAKVINDSSHVNIPVQVGDETGRSFVTMYDWSTFLSSSFIKCPNLLQQHHFHFDKDHSGVVLTQKFVNSEKFKVKIQKGRIRSGMPSIIEPVPMTNQRQQYFFHHIRQFAYNSVIRGYSLGWTNPGDSGAYC</sequence>
<dbReference type="Pfam" id="PF25273">
    <property type="entry name" value="DUF7869"/>
    <property type="match status" value="1"/>
</dbReference>
<dbReference type="EnsemblMetazoa" id="CapteT194675">
    <property type="protein sequence ID" value="CapteP194675"/>
    <property type="gene ID" value="CapteG194675"/>
</dbReference>
<gene>
    <name evidence="2" type="ORF">CAPTEDRAFT_194675</name>
</gene>
<dbReference type="OMA" id="MHLHADN"/>
<reference evidence="4" key="1">
    <citation type="submission" date="2012-12" db="EMBL/GenBank/DDBJ databases">
        <authorList>
            <person name="Hellsten U."/>
            <person name="Grimwood J."/>
            <person name="Chapman J.A."/>
            <person name="Shapiro H."/>
            <person name="Aerts A."/>
            <person name="Otillar R.P."/>
            <person name="Terry A.Y."/>
            <person name="Boore J.L."/>
            <person name="Simakov O."/>
            <person name="Marletaz F."/>
            <person name="Cho S.-J."/>
            <person name="Edsinger-Gonzales E."/>
            <person name="Havlak P."/>
            <person name="Kuo D.-H."/>
            <person name="Larsson T."/>
            <person name="Lv J."/>
            <person name="Arendt D."/>
            <person name="Savage R."/>
            <person name="Osoegawa K."/>
            <person name="de Jong P."/>
            <person name="Lindberg D.R."/>
            <person name="Seaver E.C."/>
            <person name="Weisblat D.A."/>
            <person name="Putnam N.H."/>
            <person name="Grigoriev I.V."/>
            <person name="Rokhsar D.S."/>
        </authorList>
    </citation>
    <scope>NUCLEOTIDE SEQUENCE</scope>
    <source>
        <strain evidence="4">I ESC-2004</strain>
    </source>
</reference>
<reference evidence="2 4" key="2">
    <citation type="journal article" date="2013" name="Nature">
        <title>Insights into bilaterian evolution from three spiralian genomes.</title>
        <authorList>
            <person name="Simakov O."/>
            <person name="Marletaz F."/>
            <person name="Cho S.J."/>
            <person name="Edsinger-Gonzales E."/>
            <person name="Havlak P."/>
            <person name="Hellsten U."/>
            <person name="Kuo D.H."/>
            <person name="Larsson T."/>
            <person name="Lv J."/>
            <person name="Arendt D."/>
            <person name="Savage R."/>
            <person name="Osoegawa K."/>
            <person name="de Jong P."/>
            <person name="Grimwood J."/>
            <person name="Chapman J.A."/>
            <person name="Shapiro H."/>
            <person name="Aerts A."/>
            <person name="Otillar R.P."/>
            <person name="Terry A.Y."/>
            <person name="Boore J.L."/>
            <person name="Grigoriev I.V."/>
            <person name="Lindberg D.R."/>
            <person name="Seaver E.C."/>
            <person name="Weisblat D.A."/>
            <person name="Putnam N.H."/>
            <person name="Rokhsar D.S."/>
        </authorList>
    </citation>
    <scope>NUCLEOTIDE SEQUENCE</scope>
    <source>
        <strain evidence="2 4">I ESC-2004</strain>
    </source>
</reference>
<dbReference type="EMBL" id="AMQN01019696">
    <property type="status" value="NOT_ANNOTATED_CDS"/>
    <property type="molecule type" value="Genomic_DNA"/>
</dbReference>
<protein>
    <recommendedName>
        <fullName evidence="1">DUF7869 domain-containing protein</fullName>
    </recommendedName>
</protein>
<accession>R7V782</accession>
<evidence type="ECO:0000313" key="3">
    <source>
        <dbReference type="EnsemblMetazoa" id="CapteP194675"/>
    </source>
</evidence>
<evidence type="ECO:0000259" key="1">
    <source>
        <dbReference type="Pfam" id="PF25273"/>
    </source>
</evidence>
<dbReference type="EMBL" id="KB296119">
    <property type="protein sequence ID" value="ELU12226.1"/>
    <property type="molecule type" value="Genomic_DNA"/>
</dbReference>
<dbReference type="Proteomes" id="UP000014760">
    <property type="component" value="Unassembled WGS sequence"/>
</dbReference>